<dbReference type="NCBIfam" id="NF004679">
    <property type="entry name" value="PRK06019.1-5"/>
    <property type="match status" value="1"/>
</dbReference>
<dbReference type="InterPro" id="IPR013815">
    <property type="entry name" value="ATP_grasp_subdomain_1"/>
</dbReference>
<comment type="function">
    <text evidence="6">Catalyzes the ATP-dependent conversion of 5-aminoimidazole ribonucleotide (AIR) and HCO(3)- to N5-carboxyaminoimidazole ribonucleotide (N5-CAIR).</text>
</comment>
<dbReference type="AlphaFoldDB" id="A0A0E1WYB1"/>
<reference evidence="8" key="1">
    <citation type="submission" date="2009-01" db="EMBL/GenBank/DDBJ databases">
        <title>The Genome Sequence of Brucella pinnipedialis M292/94/1.</title>
        <authorList>
            <consortium name="The Broad Institute Genome Sequencing Platform"/>
            <person name="Ward D."/>
            <person name="Young S.K."/>
            <person name="Kodira C.D."/>
            <person name="Zeng Q."/>
            <person name="Koehrsen M."/>
            <person name="Alvarado L."/>
            <person name="Berlin A."/>
            <person name="Borenstein D."/>
            <person name="Chen Z."/>
            <person name="Engels R."/>
            <person name="Freedman E."/>
            <person name="Gellesch M."/>
            <person name="Goldberg J."/>
            <person name="Griggs A."/>
            <person name="Gujja S."/>
            <person name="Heiman D."/>
            <person name="Hepburn T."/>
            <person name="Howarth C."/>
            <person name="Jen D."/>
            <person name="Larson L."/>
            <person name="Lewis B."/>
            <person name="Mehta T."/>
            <person name="Park D."/>
            <person name="Pearson M."/>
            <person name="Roberts A."/>
            <person name="Saif S."/>
            <person name="Shea T."/>
            <person name="Shenoy N."/>
            <person name="Sisk P."/>
            <person name="Stolte C."/>
            <person name="Sykes S."/>
            <person name="Walk T."/>
            <person name="White J."/>
            <person name="Yandava C."/>
            <person name="Whatmore A.M."/>
            <person name="Perrett L.L."/>
            <person name="O'Callaghan D."/>
            <person name="Nusbaum C."/>
            <person name="Galagan J."/>
            <person name="Birren B."/>
        </authorList>
    </citation>
    <scope>NUCLEOTIDE SEQUENCE [LARGE SCALE GENOMIC DNA]</scope>
    <source>
        <strain evidence="8">M292/94/1</strain>
    </source>
</reference>
<evidence type="ECO:0000256" key="2">
    <source>
        <dbReference type="ARBA" id="ARBA00022741"/>
    </source>
</evidence>
<accession>A0A0E1WYB1</accession>
<dbReference type="GO" id="GO:0034028">
    <property type="term" value="F:5-(carboxyamino)imidazole ribonucleotide synthase activity"/>
    <property type="evidence" value="ECO:0007669"/>
    <property type="project" value="UniProtKB-UniRule"/>
</dbReference>
<name>A0A0E1WYB1_9HYPH</name>
<feature type="binding site" evidence="5">
    <location>
        <begin position="153"/>
        <end position="159"/>
    </location>
    <ligand>
        <name>ATP</name>
        <dbReference type="ChEBI" id="CHEBI:30616"/>
    </ligand>
</feature>
<dbReference type="RefSeq" id="WP_002964831.1">
    <property type="nucleotide sequence ID" value="NZ_EQ999542.1"/>
</dbReference>
<comment type="function">
    <text evidence="5">Catalyzes the ATP-dependent conversion of 5-aminoimidazole ribonucleotide (AIR) and HCO(3)(-) to N5-carboxyaminoimidazole ribonucleotide (N5-CAIR).</text>
</comment>
<dbReference type="GO" id="GO:0004638">
    <property type="term" value="F:phosphoribosylaminoimidazole carboxylase activity"/>
    <property type="evidence" value="ECO:0007669"/>
    <property type="project" value="InterPro"/>
</dbReference>
<dbReference type="SUPFAM" id="SSF51246">
    <property type="entry name" value="Rudiment single hybrid motif"/>
    <property type="match status" value="1"/>
</dbReference>
<dbReference type="NCBIfam" id="NF004676">
    <property type="entry name" value="PRK06019.1-2"/>
    <property type="match status" value="1"/>
</dbReference>
<dbReference type="Proteomes" id="UP000004659">
    <property type="component" value="Unassembled WGS sequence"/>
</dbReference>
<dbReference type="HOGENOM" id="CLU_011534_0_1_5"/>
<dbReference type="Gene3D" id="3.40.50.20">
    <property type="match status" value="1"/>
</dbReference>
<gene>
    <name evidence="5 6" type="primary">purK</name>
    <name evidence="8" type="ORF">BALG_03111</name>
</gene>
<dbReference type="UniPathway" id="UPA00074">
    <property type="reaction ID" value="UER00942"/>
</dbReference>
<comment type="subunit">
    <text evidence="5 6">Homodimer.</text>
</comment>
<sequence length="362" mass="38688">MDKTSLKPGSTIGIIGGGQLGRMLAMAAARFGYETIILEPQAGCPAAQVANRQIVAAYDDPKALAELAAASDVITYEFENVPVSAADKLAETALVLPPPAALEISQDRFTEKQFLNESGIETAPWRLVDDEETLIAALGALGGRGILKTRRLGYDGKGQVRLASLDETQACNAFAAINKAPAILEGFVEFEREVSVIAARDRSGNVAIFDLAENVHKDGILATSTVPAAISVQTAEAARTAAEKLLHALDYVGVLGLEFFVLKDGTLLANEFAPRVHNSGHWTEAACAISQFEQHIRAVAGLPLGNTDRHSDCVMENLIGDDIEKVPAILCEKNAVLHLYGKKEARAGRKMGHVTRIKPRTI</sequence>
<feature type="binding site" evidence="5">
    <location>
        <position position="193"/>
    </location>
    <ligand>
        <name>ATP</name>
        <dbReference type="ChEBI" id="CHEBI:30616"/>
    </ligand>
</feature>
<comment type="pathway">
    <text evidence="5 6">Purine metabolism; IMP biosynthesis via de novo pathway; 5-amino-1-(5-phospho-D-ribosyl)imidazole-4-carboxylate from 5-amino-1-(5-phospho-D-ribosyl)imidazole (N5-CAIR route): step 1/2.</text>
</comment>
<dbReference type="InterPro" id="IPR005875">
    <property type="entry name" value="PurK"/>
</dbReference>
<dbReference type="GO" id="GO:0005524">
    <property type="term" value="F:ATP binding"/>
    <property type="evidence" value="ECO:0007669"/>
    <property type="project" value="UniProtKB-UniRule"/>
</dbReference>
<comment type="catalytic activity">
    <reaction evidence="5 6">
        <text>5-amino-1-(5-phospho-beta-D-ribosyl)imidazole + hydrogencarbonate + ATP = 5-carboxyamino-1-(5-phospho-D-ribosyl)imidazole + ADP + phosphate + 2 H(+)</text>
        <dbReference type="Rhea" id="RHEA:19317"/>
        <dbReference type="ChEBI" id="CHEBI:15378"/>
        <dbReference type="ChEBI" id="CHEBI:17544"/>
        <dbReference type="ChEBI" id="CHEBI:30616"/>
        <dbReference type="ChEBI" id="CHEBI:43474"/>
        <dbReference type="ChEBI" id="CHEBI:58730"/>
        <dbReference type="ChEBI" id="CHEBI:137981"/>
        <dbReference type="ChEBI" id="CHEBI:456216"/>
        <dbReference type="EC" id="6.3.4.18"/>
    </reaction>
</comment>
<protein>
    <recommendedName>
        <fullName evidence="5 6">N5-carboxyaminoimidazole ribonucleotide synthase</fullName>
        <shortName evidence="5 6">N5-CAIR synthase</shortName>
        <ecNumber evidence="5 6">6.3.4.18</ecNumber>
    </recommendedName>
    <alternativeName>
        <fullName evidence="5 6">5-(carboxyamino)imidazole ribonucleotide synthetase</fullName>
    </alternativeName>
</protein>
<keyword evidence="1 5" id="KW-0436">Ligase</keyword>
<dbReference type="GeneID" id="45125042"/>
<dbReference type="InterPro" id="IPR016185">
    <property type="entry name" value="PreATP-grasp_dom_sf"/>
</dbReference>
<dbReference type="GO" id="GO:0006189">
    <property type="term" value="P:'de novo' IMP biosynthetic process"/>
    <property type="evidence" value="ECO:0007669"/>
    <property type="project" value="UniProtKB-UniRule"/>
</dbReference>
<feature type="binding site" evidence="5">
    <location>
        <position position="148"/>
    </location>
    <ligand>
        <name>ATP</name>
        <dbReference type="ChEBI" id="CHEBI:30616"/>
    </ligand>
</feature>
<dbReference type="EC" id="6.3.4.18" evidence="5 6"/>
<feature type="binding site" evidence="5">
    <location>
        <begin position="270"/>
        <end position="271"/>
    </location>
    <ligand>
        <name>ATP</name>
        <dbReference type="ChEBI" id="CHEBI:30616"/>
    </ligand>
</feature>
<feature type="domain" description="ATP-grasp" evidence="7">
    <location>
        <begin position="112"/>
        <end position="300"/>
    </location>
</feature>
<dbReference type="InterPro" id="IPR011761">
    <property type="entry name" value="ATP-grasp"/>
</dbReference>
<keyword evidence="2 5" id="KW-0547">Nucleotide-binding</keyword>
<dbReference type="EMBL" id="EQ999542">
    <property type="protein sequence ID" value="EEZ29768.1"/>
    <property type="molecule type" value="Genomic_DNA"/>
</dbReference>
<dbReference type="InterPro" id="IPR040686">
    <property type="entry name" value="PurK_C"/>
</dbReference>
<dbReference type="Gene3D" id="3.30.1490.20">
    <property type="entry name" value="ATP-grasp fold, A domain"/>
    <property type="match status" value="1"/>
</dbReference>
<evidence type="ECO:0000256" key="6">
    <source>
        <dbReference type="RuleBase" id="RU361200"/>
    </source>
</evidence>
<dbReference type="HAMAP" id="MF_01928">
    <property type="entry name" value="PurK"/>
    <property type="match status" value="1"/>
</dbReference>
<dbReference type="InterPro" id="IPR003135">
    <property type="entry name" value="ATP-grasp_carboxylate-amine"/>
</dbReference>
<comment type="similarity">
    <text evidence="5 6">Belongs to the PurK/PurT family.</text>
</comment>
<feature type="binding site" evidence="5">
    <location>
        <begin position="185"/>
        <end position="188"/>
    </location>
    <ligand>
        <name>ATP</name>
        <dbReference type="ChEBI" id="CHEBI:30616"/>
    </ligand>
</feature>
<dbReference type="PANTHER" id="PTHR11609:SF5">
    <property type="entry name" value="PHOSPHORIBOSYLAMINOIMIDAZOLE CARBOXYLASE"/>
    <property type="match status" value="1"/>
</dbReference>
<dbReference type="Pfam" id="PF02222">
    <property type="entry name" value="ATP-grasp"/>
    <property type="match status" value="1"/>
</dbReference>
<dbReference type="Pfam" id="PF22660">
    <property type="entry name" value="RS_preATP-grasp-like"/>
    <property type="match status" value="1"/>
</dbReference>
<evidence type="ECO:0000259" key="7">
    <source>
        <dbReference type="PROSITE" id="PS50975"/>
    </source>
</evidence>
<organism evidence="8">
    <name type="scientific">Brucella pinnipedialis M292/94/1</name>
    <dbReference type="NCBI Taxonomy" id="520462"/>
    <lineage>
        <taxon>Bacteria</taxon>
        <taxon>Pseudomonadati</taxon>
        <taxon>Pseudomonadota</taxon>
        <taxon>Alphaproteobacteria</taxon>
        <taxon>Hyphomicrobiales</taxon>
        <taxon>Brucellaceae</taxon>
        <taxon>Brucella/Ochrobactrum group</taxon>
        <taxon>Brucella</taxon>
    </lineage>
</organism>
<evidence type="ECO:0000256" key="4">
    <source>
        <dbReference type="ARBA" id="ARBA00022840"/>
    </source>
</evidence>
<dbReference type="PANTHER" id="PTHR11609">
    <property type="entry name" value="PURINE BIOSYNTHESIS PROTEIN 6/7, PUR6/7"/>
    <property type="match status" value="1"/>
</dbReference>
<dbReference type="FunFam" id="3.40.50.20:FF:000016">
    <property type="entry name" value="N5-carboxyaminoimidazole ribonucleotide synthase"/>
    <property type="match status" value="1"/>
</dbReference>
<dbReference type="GO" id="GO:0005829">
    <property type="term" value="C:cytosol"/>
    <property type="evidence" value="ECO:0007669"/>
    <property type="project" value="TreeGrafter"/>
</dbReference>
<feature type="binding site" evidence="5">
    <location>
        <position position="216"/>
    </location>
    <ligand>
        <name>ATP</name>
        <dbReference type="ChEBI" id="CHEBI:30616"/>
    </ligand>
</feature>
<evidence type="ECO:0000256" key="3">
    <source>
        <dbReference type="ARBA" id="ARBA00022755"/>
    </source>
</evidence>
<dbReference type="InterPro" id="IPR054350">
    <property type="entry name" value="PurT/PurK_preATP-grasp"/>
</dbReference>
<dbReference type="NCBIfam" id="TIGR01161">
    <property type="entry name" value="purK"/>
    <property type="match status" value="1"/>
</dbReference>
<keyword evidence="3 5" id="KW-0658">Purine biosynthesis</keyword>
<evidence type="ECO:0000256" key="5">
    <source>
        <dbReference type="HAMAP-Rule" id="MF_01928"/>
    </source>
</evidence>
<evidence type="ECO:0000256" key="1">
    <source>
        <dbReference type="ARBA" id="ARBA00022598"/>
    </source>
</evidence>
<dbReference type="GO" id="GO:0046872">
    <property type="term" value="F:metal ion binding"/>
    <property type="evidence" value="ECO:0007669"/>
    <property type="project" value="InterPro"/>
</dbReference>
<dbReference type="SUPFAM" id="SSF52440">
    <property type="entry name" value="PreATP-grasp domain"/>
    <property type="match status" value="1"/>
</dbReference>
<dbReference type="SUPFAM" id="SSF56059">
    <property type="entry name" value="Glutathione synthetase ATP-binding domain-like"/>
    <property type="match status" value="1"/>
</dbReference>
<feature type="binding site" evidence="5">
    <location>
        <position position="108"/>
    </location>
    <ligand>
        <name>ATP</name>
        <dbReference type="ChEBI" id="CHEBI:30616"/>
    </ligand>
</feature>
<dbReference type="Pfam" id="PF17769">
    <property type="entry name" value="PurK_C"/>
    <property type="match status" value="1"/>
</dbReference>
<keyword evidence="4 5" id="KW-0067">ATP-binding</keyword>
<evidence type="ECO:0000313" key="8">
    <source>
        <dbReference type="EMBL" id="EEZ29768.1"/>
    </source>
</evidence>
<dbReference type="PROSITE" id="PS50975">
    <property type="entry name" value="ATP_GRASP"/>
    <property type="match status" value="1"/>
</dbReference>
<dbReference type="InterPro" id="IPR011054">
    <property type="entry name" value="Rudment_hybrid_motif"/>
</dbReference>
<dbReference type="NCBIfam" id="NF004675">
    <property type="entry name" value="PRK06019.1-1"/>
    <property type="match status" value="1"/>
</dbReference>
<proteinExistence type="inferred from homology"/>
<dbReference type="Gene3D" id="3.30.470.20">
    <property type="entry name" value="ATP-grasp fold, B domain"/>
    <property type="match status" value="1"/>
</dbReference>